<proteinExistence type="predicted"/>
<dbReference type="GeneID" id="64592917"/>
<comment type="caution">
    <text evidence="2">The sequence shown here is derived from an EMBL/GenBank/DDBJ whole genome shotgun (WGS) entry which is preliminary data.</text>
</comment>
<evidence type="ECO:0000313" key="3">
    <source>
        <dbReference type="Proteomes" id="UP000719766"/>
    </source>
</evidence>
<accession>A0A9P7DIQ8</accession>
<evidence type="ECO:0000256" key="1">
    <source>
        <dbReference type="SAM" id="MobiDB-lite"/>
    </source>
</evidence>
<feature type="compositionally biased region" description="Basic and acidic residues" evidence="1">
    <location>
        <begin position="71"/>
        <end position="87"/>
    </location>
</feature>
<name>A0A9P7DIQ8_9AGAM</name>
<feature type="compositionally biased region" description="Basic residues" evidence="1">
    <location>
        <begin position="126"/>
        <end position="138"/>
    </location>
</feature>
<reference evidence="2" key="1">
    <citation type="journal article" date="2020" name="New Phytol.">
        <title>Comparative genomics reveals dynamic genome evolution in host specialist ectomycorrhizal fungi.</title>
        <authorList>
            <person name="Lofgren L.A."/>
            <person name="Nguyen N.H."/>
            <person name="Vilgalys R."/>
            <person name="Ruytinx J."/>
            <person name="Liao H.L."/>
            <person name="Branco S."/>
            <person name="Kuo A."/>
            <person name="LaButti K."/>
            <person name="Lipzen A."/>
            <person name="Andreopoulos W."/>
            <person name="Pangilinan J."/>
            <person name="Riley R."/>
            <person name="Hundley H."/>
            <person name="Na H."/>
            <person name="Barry K."/>
            <person name="Grigoriev I.V."/>
            <person name="Stajich J.E."/>
            <person name="Kennedy P.G."/>
        </authorList>
    </citation>
    <scope>NUCLEOTIDE SEQUENCE</scope>
    <source>
        <strain evidence="2">S12</strain>
    </source>
</reference>
<feature type="region of interest" description="Disordered" evidence="1">
    <location>
        <begin position="258"/>
        <end position="280"/>
    </location>
</feature>
<keyword evidence="3" id="KW-1185">Reference proteome</keyword>
<dbReference type="AlphaFoldDB" id="A0A9P7DIQ8"/>
<evidence type="ECO:0000313" key="2">
    <source>
        <dbReference type="EMBL" id="KAG1795317.1"/>
    </source>
</evidence>
<dbReference type="OrthoDB" id="3271227at2759"/>
<gene>
    <name evidence="2" type="ORF">HD556DRAFT_1269155</name>
</gene>
<dbReference type="EMBL" id="JABBWE010000022">
    <property type="protein sequence ID" value="KAG1795317.1"/>
    <property type="molecule type" value="Genomic_DNA"/>
</dbReference>
<organism evidence="2 3">
    <name type="scientific">Suillus plorans</name>
    <dbReference type="NCBI Taxonomy" id="116603"/>
    <lineage>
        <taxon>Eukaryota</taxon>
        <taxon>Fungi</taxon>
        <taxon>Dikarya</taxon>
        <taxon>Basidiomycota</taxon>
        <taxon>Agaricomycotina</taxon>
        <taxon>Agaricomycetes</taxon>
        <taxon>Agaricomycetidae</taxon>
        <taxon>Boletales</taxon>
        <taxon>Suillineae</taxon>
        <taxon>Suillaceae</taxon>
        <taxon>Suillus</taxon>
    </lineage>
</organism>
<protein>
    <submittedName>
        <fullName evidence="2">Uncharacterized protein</fullName>
    </submittedName>
</protein>
<feature type="compositionally biased region" description="Low complexity" evidence="1">
    <location>
        <begin position="179"/>
        <end position="191"/>
    </location>
</feature>
<dbReference type="Proteomes" id="UP000719766">
    <property type="component" value="Unassembled WGS sequence"/>
</dbReference>
<dbReference type="RefSeq" id="XP_041161190.1">
    <property type="nucleotide sequence ID" value="XM_041299153.1"/>
</dbReference>
<feature type="compositionally biased region" description="Pro residues" evidence="1">
    <location>
        <begin position="264"/>
        <end position="275"/>
    </location>
</feature>
<sequence>MDVDVLDASSSSIKAPPLFSAQLSPVVPEIDNLHTLEDENGDADIIVAANKGKTRDKKLSSRAKGKKKGRKQADRVELDDLAHKSPMDEPAAGNNGLEDDDFVEEAETKVISKKKALSKPTSAAKSKSKPKAKGRRKAVLSESENEDDGDDPRSRSPNPSRHLPEDEDSRDDNPKGSEIIVTPEITKIPPKTIAPPPKQTLSVTLQSRAFSIKPKSTPMSELIRRVNSQPTSPFSNGPSYSLLVKSSRTILSRIAPLHPNRRTPLPPLLRPPPPKKSNKQIEMEERIEDLSETIEGWSCMTDEERRDLRRA</sequence>
<feature type="compositionally biased region" description="Basic residues" evidence="1">
    <location>
        <begin position="52"/>
        <end position="70"/>
    </location>
</feature>
<feature type="region of interest" description="Disordered" evidence="1">
    <location>
        <begin position="48"/>
        <end position="198"/>
    </location>
</feature>